<reference evidence="2" key="1">
    <citation type="journal article" date="2023" name="Mol. Phylogenet. Evol.">
        <title>Genome-scale phylogeny and comparative genomics of the fungal order Sordariales.</title>
        <authorList>
            <person name="Hensen N."/>
            <person name="Bonometti L."/>
            <person name="Westerberg I."/>
            <person name="Brannstrom I.O."/>
            <person name="Guillou S."/>
            <person name="Cros-Aarteil S."/>
            <person name="Calhoun S."/>
            <person name="Haridas S."/>
            <person name="Kuo A."/>
            <person name="Mondo S."/>
            <person name="Pangilinan J."/>
            <person name="Riley R."/>
            <person name="LaButti K."/>
            <person name="Andreopoulos B."/>
            <person name="Lipzen A."/>
            <person name="Chen C."/>
            <person name="Yan M."/>
            <person name="Daum C."/>
            <person name="Ng V."/>
            <person name="Clum A."/>
            <person name="Steindorff A."/>
            <person name="Ohm R.A."/>
            <person name="Martin F."/>
            <person name="Silar P."/>
            <person name="Natvig D.O."/>
            <person name="Lalanne C."/>
            <person name="Gautier V."/>
            <person name="Ament-Velasquez S.L."/>
            <person name="Kruys A."/>
            <person name="Hutchinson M.I."/>
            <person name="Powell A.J."/>
            <person name="Barry K."/>
            <person name="Miller A.N."/>
            <person name="Grigoriev I.V."/>
            <person name="Debuchy R."/>
            <person name="Gladieux P."/>
            <person name="Hiltunen Thoren M."/>
            <person name="Johannesson H."/>
        </authorList>
    </citation>
    <scope>NUCLEOTIDE SEQUENCE</scope>
    <source>
        <strain evidence="2">SMH4131-1</strain>
    </source>
</reference>
<comment type="caution">
    <text evidence="2">The sequence shown here is derived from an EMBL/GenBank/DDBJ whole genome shotgun (WGS) entry which is preliminary data.</text>
</comment>
<keyword evidence="3" id="KW-1185">Reference proteome</keyword>
<dbReference type="EMBL" id="JAUEPO010000001">
    <property type="protein sequence ID" value="KAK3336891.1"/>
    <property type="molecule type" value="Genomic_DNA"/>
</dbReference>
<sequence>MPSNSAVVVIADLLVALSCYFSTDNFRNNFSKGNIQPPSCSRSFLHYYDDHYSHCLIPFGVNEHKTKSDLMRLNNAFSWLSATKRSVVHC</sequence>
<keyword evidence="1" id="KW-0472">Membrane</keyword>
<dbReference type="AlphaFoldDB" id="A0AAE0J636"/>
<keyword evidence="1" id="KW-0812">Transmembrane</keyword>
<evidence type="ECO:0000256" key="1">
    <source>
        <dbReference type="SAM" id="Phobius"/>
    </source>
</evidence>
<accession>A0AAE0J636</accession>
<organism evidence="2 3">
    <name type="scientific">Cercophora scortea</name>
    <dbReference type="NCBI Taxonomy" id="314031"/>
    <lineage>
        <taxon>Eukaryota</taxon>
        <taxon>Fungi</taxon>
        <taxon>Dikarya</taxon>
        <taxon>Ascomycota</taxon>
        <taxon>Pezizomycotina</taxon>
        <taxon>Sordariomycetes</taxon>
        <taxon>Sordariomycetidae</taxon>
        <taxon>Sordariales</taxon>
        <taxon>Lasiosphaeriaceae</taxon>
        <taxon>Cercophora</taxon>
    </lineage>
</organism>
<gene>
    <name evidence="2" type="ORF">B0T19DRAFT_410865</name>
</gene>
<keyword evidence="1" id="KW-1133">Transmembrane helix</keyword>
<dbReference type="Proteomes" id="UP001286456">
    <property type="component" value="Unassembled WGS sequence"/>
</dbReference>
<evidence type="ECO:0000313" key="2">
    <source>
        <dbReference type="EMBL" id="KAK3336891.1"/>
    </source>
</evidence>
<evidence type="ECO:0000313" key="3">
    <source>
        <dbReference type="Proteomes" id="UP001286456"/>
    </source>
</evidence>
<feature type="transmembrane region" description="Helical" evidence="1">
    <location>
        <begin position="6"/>
        <end position="23"/>
    </location>
</feature>
<name>A0AAE0J636_9PEZI</name>
<protein>
    <submittedName>
        <fullName evidence="2">Uncharacterized protein</fullName>
    </submittedName>
</protein>
<proteinExistence type="predicted"/>
<reference evidence="2" key="2">
    <citation type="submission" date="2023-06" db="EMBL/GenBank/DDBJ databases">
        <authorList>
            <consortium name="Lawrence Berkeley National Laboratory"/>
            <person name="Haridas S."/>
            <person name="Hensen N."/>
            <person name="Bonometti L."/>
            <person name="Westerberg I."/>
            <person name="Brannstrom I.O."/>
            <person name="Guillou S."/>
            <person name="Cros-Aarteil S."/>
            <person name="Calhoun S."/>
            <person name="Kuo A."/>
            <person name="Mondo S."/>
            <person name="Pangilinan J."/>
            <person name="Riley R."/>
            <person name="Labutti K."/>
            <person name="Andreopoulos B."/>
            <person name="Lipzen A."/>
            <person name="Chen C."/>
            <person name="Yanf M."/>
            <person name="Daum C."/>
            <person name="Ng V."/>
            <person name="Clum A."/>
            <person name="Steindorff A."/>
            <person name="Ohm R."/>
            <person name="Martin F."/>
            <person name="Silar P."/>
            <person name="Natvig D."/>
            <person name="Lalanne C."/>
            <person name="Gautier V."/>
            <person name="Ament-Velasquez S.L."/>
            <person name="Kruys A."/>
            <person name="Hutchinson M.I."/>
            <person name="Powell A.J."/>
            <person name="Barry K."/>
            <person name="Miller A.N."/>
            <person name="Grigoriev I.V."/>
            <person name="Debuchy R."/>
            <person name="Gladieux P."/>
            <person name="Thoren M.H."/>
            <person name="Johannesson H."/>
        </authorList>
    </citation>
    <scope>NUCLEOTIDE SEQUENCE</scope>
    <source>
        <strain evidence="2">SMH4131-1</strain>
    </source>
</reference>